<gene>
    <name evidence="2" type="ORF">AFUS01_LOCUS1092</name>
</gene>
<feature type="compositionally biased region" description="Gly residues" evidence="1">
    <location>
        <begin position="54"/>
        <end position="64"/>
    </location>
</feature>
<keyword evidence="3" id="KW-1185">Reference proteome</keyword>
<evidence type="ECO:0000313" key="2">
    <source>
        <dbReference type="EMBL" id="CAG7659263.1"/>
    </source>
</evidence>
<feature type="compositionally biased region" description="Low complexity" evidence="1">
    <location>
        <begin position="42"/>
        <end position="53"/>
    </location>
</feature>
<evidence type="ECO:0000313" key="3">
    <source>
        <dbReference type="Proteomes" id="UP000708208"/>
    </source>
</evidence>
<protein>
    <submittedName>
        <fullName evidence="2">Uncharacterized protein</fullName>
    </submittedName>
</protein>
<evidence type="ECO:0000256" key="1">
    <source>
        <dbReference type="SAM" id="MobiDB-lite"/>
    </source>
</evidence>
<feature type="compositionally biased region" description="Gly residues" evidence="1">
    <location>
        <begin position="30"/>
        <end position="41"/>
    </location>
</feature>
<dbReference type="EMBL" id="CAJVCH010006057">
    <property type="protein sequence ID" value="CAG7659263.1"/>
    <property type="molecule type" value="Genomic_DNA"/>
</dbReference>
<comment type="caution">
    <text evidence="2">The sequence shown here is derived from an EMBL/GenBank/DDBJ whole genome shotgun (WGS) entry which is preliminary data.</text>
</comment>
<sequence>MFLELDHYTGYSHHLGESVQQQLSELQNGGNNGNVSGGNGVVVGTAPGPSSGSGASGTGSGAGDENGYVPQGFDTDNDYHSLPDPGHPGYVENSPEFYSSTMMADKSFQQAAFMNKSFSRSKFSHMSKSS</sequence>
<feature type="region of interest" description="Disordered" evidence="1">
    <location>
        <begin position="19"/>
        <end position="95"/>
    </location>
</feature>
<dbReference type="AlphaFoldDB" id="A0A8J2NRF4"/>
<reference evidence="2" key="1">
    <citation type="submission" date="2021-06" db="EMBL/GenBank/DDBJ databases">
        <authorList>
            <person name="Hodson N. C."/>
            <person name="Mongue J. A."/>
            <person name="Jaron S. K."/>
        </authorList>
    </citation>
    <scope>NUCLEOTIDE SEQUENCE</scope>
</reference>
<proteinExistence type="predicted"/>
<organism evidence="2 3">
    <name type="scientific">Allacma fusca</name>
    <dbReference type="NCBI Taxonomy" id="39272"/>
    <lineage>
        <taxon>Eukaryota</taxon>
        <taxon>Metazoa</taxon>
        <taxon>Ecdysozoa</taxon>
        <taxon>Arthropoda</taxon>
        <taxon>Hexapoda</taxon>
        <taxon>Collembola</taxon>
        <taxon>Symphypleona</taxon>
        <taxon>Sminthuridae</taxon>
        <taxon>Allacma</taxon>
    </lineage>
</organism>
<name>A0A8J2NRF4_9HEXA</name>
<accession>A0A8J2NRF4</accession>
<dbReference type="Proteomes" id="UP000708208">
    <property type="component" value="Unassembled WGS sequence"/>
</dbReference>